<reference evidence="10 11" key="1">
    <citation type="journal article" date="2019" name="PLoS Pathog.">
        <title>Genome sequence of the bovine parasite Schistosoma bovis Tanzania.</title>
        <authorList>
            <person name="Oey H."/>
            <person name="Zakrzewski M."/>
            <person name="Gobert G."/>
            <person name="Gravermann K."/>
            <person name="Stoye J."/>
            <person name="Jones M."/>
            <person name="Mcmanus D."/>
            <person name="Krause L."/>
        </authorList>
    </citation>
    <scope>NUCLEOTIDE SEQUENCE [LARGE SCALE GENOMIC DNA]</scope>
    <source>
        <strain evidence="10 11">TAN1997</strain>
    </source>
</reference>
<dbReference type="PROSITE" id="PS00022">
    <property type="entry name" value="EGF_1"/>
    <property type="match status" value="1"/>
</dbReference>
<feature type="domain" description="EGF-like" evidence="9">
    <location>
        <begin position="1096"/>
        <end position="1135"/>
    </location>
</feature>
<evidence type="ECO:0000313" key="11">
    <source>
        <dbReference type="Proteomes" id="UP000290809"/>
    </source>
</evidence>
<evidence type="ECO:0000313" key="10">
    <source>
        <dbReference type="EMBL" id="RTG88151.1"/>
    </source>
</evidence>
<feature type="transmembrane region" description="Helical" evidence="7">
    <location>
        <begin position="1734"/>
        <end position="1759"/>
    </location>
</feature>
<feature type="disulfide bond" evidence="4">
    <location>
        <begin position="1105"/>
        <end position="1122"/>
    </location>
</feature>
<feature type="transmembrane region" description="Helical" evidence="7">
    <location>
        <begin position="1766"/>
        <end position="1785"/>
    </location>
</feature>
<dbReference type="PANTHER" id="PTHR11219:SF69">
    <property type="entry name" value="TENEURIN-A"/>
    <property type="match status" value="1"/>
</dbReference>
<dbReference type="PROSITE" id="PS50025">
    <property type="entry name" value="LAM_G_DOMAIN"/>
    <property type="match status" value="2"/>
</dbReference>
<feature type="disulfide bond" evidence="4">
    <location>
        <begin position="1236"/>
        <end position="1245"/>
    </location>
</feature>
<feature type="domain" description="EGF-like" evidence="9">
    <location>
        <begin position="1021"/>
        <end position="1058"/>
    </location>
</feature>
<dbReference type="InterPro" id="IPR001680">
    <property type="entry name" value="WD40_rpt"/>
</dbReference>
<keyword evidence="5" id="KW-0853">WD repeat</keyword>
<evidence type="ECO:0000256" key="2">
    <source>
        <dbReference type="ARBA" id="ARBA00022737"/>
    </source>
</evidence>
<comment type="caution">
    <text evidence="4">Lacks conserved residue(s) required for the propagation of feature annotation.</text>
</comment>
<keyword evidence="3 4" id="KW-1015">Disulfide bond</keyword>
<dbReference type="Proteomes" id="UP000290809">
    <property type="component" value="Unassembled WGS sequence"/>
</dbReference>
<feature type="repeat" description="WD" evidence="5">
    <location>
        <begin position="2066"/>
        <end position="2107"/>
    </location>
</feature>
<dbReference type="InterPro" id="IPR011047">
    <property type="entry name" value="Quinoprotein_ADH-like_sf"/>
</dbReference>
<comment type="caution">
    <text evidence="10">The sequence shown here is derived from an EMBL/GenBank/DDBJ whole genome shotgun (WGS) entry which is preliminary data.</text>
</comment>
<dbReference type="Gene3D" id="2.10.25.10">
    <property type="entry name" value="Laminin"/>
    <property type="match status" value="9"/>
</dbReference>
<keyword evidence="11" id="KW-1185">Reference proteome</keyword>
<dbReference type="CDD" id="cd00054">
    <property type="entry name" value="EGF_CA"/>
    <property type="match status" value="3"/>
</dbReference>
<name>A0A430QKE0_SCHBO</name>
<dbReference type="InterPro" id="IPR013320">
    <property type="entry name" value="ConA-like_dom_sf"/>
</dbReference>
<dbReference type="InterPro" id="IPR015943">
    <property type="entry name" value="WD40/YVTN_repeat-like_dom_sf"/>
</dbReference>
<dbReference type="Gene3D" id="2.130.10.10">
    <property type="entry name" value="YVTN repeat-like/Quinoprotein amine dehydrogenase"/>
    <property type="match status" value="2"/>
</dbReference>
<feature type="compositionally biased region" description="Low complexity" evidence="6">
    <location>
        <begin position="2214"/>
        <end position="2223"/>
    </location>
</feature>
<feature type="domain" description="Laminin G" evidence="8">
    <location>
        <begin position="465"/>
        <end position="620"/>
    </location>
</feature>
<dbReference type="Pfam" id="PF00054">
    <property type="entry name" value="Laminin_G_1"/>
    <property type="match status" value="1"/>
</dbReference>
<accession>A0A430QKE0</accession>
<dbReference type="SUPFAM" id="SSF50998">
    <property type="entry name" value="Quinoprotein alcohol dehydrogenase-like"/>
    <property type="match status" value="1"/>
</dbReference>
<organism evidence="10 11">
    <name type="scientific">Schistosoma bovis</name>
    <name type="common">Blood fluke</name>
    <dbReference type="NCBI Taxonomy" id="6184"/>
    <lineage>
        <taxon>Eukaryota</taxon>
        <taxon>Metazoa</taxon>
        <taxon>Spiralia</taxon>
        <taxon>Lophotrochozoa</taxon>
        <taxon>Platyhelminthes</taxon>
        <taxon>Trematoda</taxon>
        <taxon>Digenea</taxon>
        <taxon>Strigeidida</taxon>
        <taxon>Schistosomatoidea</taxon>
        <taxon>Schistosomatidae</taxon>
        <taxon>Schistosoma</taxon>
    </lineage>
</organism>
<feature type="domain" description="EGF-like" evidence="9">
    <location>
        <begin position="1247"/>
        <end position="1284"/>
    </location>
</feature>
<dbReference type="STRING" id="6184.A0A430QKE0"/>
<dbReference type="InterPro" id="IPR000742">
    <property type="entry name" value="EGF"/>
</dbReference>
<feature type="domain" description="EGF-like" evidence="9">
    <location>
        <begin position="1136"/>
        <end position="1173"/>
    </location>
</feature>
<sequence length="2223" mass="248132">MNSFANNLLNDKIRLVDGNQLAHVLLNTNNLQNHHHHQLIAKSVIGSPYLNIDPNGIPTSIQFPAEPVSGLFLTPVILEQTNNLLDQFNTFGCPWNLTACVSGEFTIRFGLLPEQTIPNSKTHILSFIASYFTNQEKLPWLLEFYIFTDNLLIINWNQLSNKSISNIIIPLTINQWNIIETTINLKNNHLIVKNNNQQYKSNNISNDNHEYPWLPMVTMHKMESFKQFIGLLFGHATQLQMNTNQSIINFALNNFYIESSDIVKYRKPKDLMNVLDQIPTNPIKYISSVNFPEGSFVRYDFMNRLQRTVEEEVLTINFTLPFGVTSGLLWFSESDQSKSYVYIKLTITLDHRSQASRSIAGRAPLVSTDGKVYLGGSVDPIKDTEGKVDRTFEGRITKAEITRKGDKDVNLLNVLIDPNWKDSIQPTGITDVRFRLPKAQLIIGPTSSNKRFTSLESEFSRIPVPITFMGTDDSIVRFDTWNFELYRSFEIKFSTYEPNGILFFVGPDQEHRDFVCVELFDGNVYFVYAVGGHYKHIRLNPPKTVVNDGEGKEAHQAAFATYTYIGSIDNVGRLPWHVWSRENFAGCIHSILVNENSYLDVSSRMIQHTDIGKGIRLGQCEVPKQRCNEKICGGGRCSRRSYPFLEESNYACDCSESDKTFPEKTMDIRRSVGCHRGKIPLLDPHDTFQLIAQQIYLGSAGPPNFGYYQDIDTKKIMLPPGPKFIGEFRNFYWNQYDLIGTKLFPTKYTTHLLNPPPIRHKFPIWPRQQTYSITCKSGLIYAHMNKPITMKNGGDTWLIEFKTNYDGVLFRARDINNPSGIHITAMILNGRIHIIYSIHDQKGVYQITSGPGADNVADGNWHRLAITLRKYNKEILAYLDGYSNEYLVGKDVRVDLLSQFDIFFGGIPEHEWLTLLSLLRRYAMHSLEQSEAKDGQQPSLTGCIGSFNIRANNFTDNLLKLYDSYLTAYPANELIRGYCMDLKRCTPSYCHHGGLCRQISDNEVQCICSGTGHEGPRCSNPIIECPPGYCKNNGRCKIVNGQPICDCSNTGYTGTMCEISPCSSGTYCHNNGRCYMIGSVAACDCKGTGFTGPRCLESICTPGYCGYGGVCTVDPRTQQPVCNCRGTGYTGTRCETRICPVNYCENYGECKVGPDDRPTCDCSRTNYAGPTCNIPLCPPNYCTGHGICVVRQRNPTCDCYPGYRGPRCEIEVCPSNYCMNGGTCYPGPDHKPHCTCPANFEGEQCEMRKLCPPDYCLHGGRCTMNRGIPKCDCLGTDYKGTQCEIPETCPIGYCQNNGVCSVKSGSYVCDCTGTGYRGRTCTEPITCPPNYCNNGGICSVLPGNVYRCAHGIHIGYERDGYLIYNLIPSIRTIDDNVTFGFKTYMNSGTLVTFLTTDGKYWAIKLVNLVNPYDNSLTYNAIHLAVDEKKSDIFRLHWNGRYPIDDLNARIVTSTGTVTIVSTPGFQIHPPRPQPECIADYCSNGGRCYAENYQRKCDCRYTAYNGARCERQSRGFMPQIPDNGAFVIYQIQPLNRTNRDQLRVAFQTWYNDGPIRDGKLYADINGAEFTLSKPSQIFNDGRMHVITMDRDKARFNFTIDGHHTSHYVPGIVSVDGSLISQEIILGADRTYQNTFKGVIGAFYWNGQYLINQVGSLVSNTKVMVAPGRNVAKNMDEIVVVLMPELLKPIKPSIPDNKPLPEVLPDGIIAGGVVMPGLGSRNEDHGGIIHISDGNIYGAGATGINAGTGLILSQAGGLFGLGGAMIDGLLAGLLLALLLLISALIWACWRCKPGCCGWCTVMDDLSARQNVYNMEGMKVDCVVITKNSKYVVTGSGMGPPQVWDTQSGDLCKIMDGQEFGCTDLHLACDDSVLVAQVLDDITGLDTLNEPSEIRVKRLQLWDFATGRQLEMPIEIMCTATCITRSSEYVIIAQVTQEGPAILVWNLTGNQSDHIIPYHPVNPLLKDSISYLNISLDDRLVVAGLNNPTDELAYFMVFDLTASYVCTINCLSFMIDDIYGAEATEIIGNDEAVTGTRRGELFVWNLLTGRVMRQIQISATLEGGNLTMLPPHSETIHCVKLSTDGHYLVTGSQDQTARIWTMPDERLLHTLEGHADDVLSVAISLDSEVVVTGSWDGSIRVWRVRDGNQMCWFTSNIEILQVKISNDKRALVALGERSGHRKLIMLQVLRNRTRTTTNLRTAGSRINSSLSPPTPGYSPSSPVIMA</sequence>
<evidence type="ECO:0000256" key="6">
    <source>
        <dbReference type="SAM" id="MobiDB-lite"/>
    </source>
</evidence>
<keyword evidence="7" id="KW-1133">Transmembrane helix</keyword>
<keyword evidence="1 4" id="KW-0245">EGF-like domain</keyword>
<feature type="domain" description="EGF-like" evidence="9">
    <location>
        <begin position="981"/>
        <end position="1019"/>
    </location>
</feature>
<evidence type="ECO:0000256" key="7">
    <source>
        <dbReference type="SAM" id="Phobius"/>
    </source>
</evidence>
<dbReference type="InterPro" id="IPR051216">
    <property type="entry name" value="Teneurin"/>
</dbReference>
<dbReference type="SMART" id="SM00181">
    <property type="entry name" value="EGF"/>
    <property type="match status" value="10"/>
</dbReference>
<feature type="domain" description="EGF-like" evidence="9">
    <location>
        <begin position="1209"/>
        <end position="1246"/>
    </location>
</feature>
<evidence type="ECO:0000259" key="9">
    <source>
        <dbReference type="PROSITE" id="PS50026"/>
    </source>
</evidence>
<evidence type="ECO:0000259" key="8">
    <source>
        <dbReference type="PROSITE" id="PS50025"/>
    </source>
</evidence>
<dbReference type="SMART" id="SM00320">
    <property type="entry name" value="WD40"/>
    <property type="match status" value="2"/>
</dbReference>
<dbReference type="SUPFAM" id="SSF49899">
    <property type="entry name" value="Concanavalin A-like lectins/glucanases"/>
    <property type="match status" value="3"/>
</dbReference>
<dbReference type="InterPro" id="IPR001791">
    <property type="entry name" value="Laminin_G"/>
</dbReference>
<dbReference type="Pfam" id="PF00400">
    <property type="entry name" value="WD40"/>
    <property type="match status" value="2"/>
</dbReference>
<dbReference type="PROSITE" id="PS50294">
    <property type="entry name" value="WD_REPEATS_REGION"/>
    <property type="match status" value="2"/>
</dbReference>
<proteinExistence type="predicted"/>
<feature type="domain" description="EGF-like" evidence="9">
    <location>
        <begin position="1285"/>
        <end position="1322"/>
    </location>
</feature>
<feature type="domain" description="EGF-like" evidence="9">
    <location>
        <begin position="1472"/>
        <end position="1509"/>
    </location>
</feature>
<gene>
    <name evidence="10" type="ORF">DC041_0003366</name>
</gene>
<keyword evidence="2" id="KW-0677">Repeat</keyword>
<evidence type="ECO:0000256" key="1">
    <source>
        <dbReference type="ARBA" id="ARBA00022536"/>
    </source>
</evidence>
<dbReference type="Gene3D" id="2.60.120.200">
    <property type="match status" value="3"/>
</dbReference>
<dbReference type="CDD" id="cd00110">
    <property type="entry name" value="LamG"/>
    <property type="match status" value="2"/>
</dbReference>
<dbReference type="PROSITE" id="PS50082">
    <property type="entry name" value="WD_REPEATS_2"/>
    <property type="match status" value="2"/>
</dbReference>
<dbReference type="SMART" id="SM00282">
    <property type="entry name" value="LamG"/>
    <property type="match status" value="2"/>
</dbReference>
<evidence type="ECO:0000256" key="5">
    <source>
        <dbReference type="PROSITE-ProRule" id="PRU00221"/>
    </source>
</evidence>
<feature type="repeat" description="WD" evidence="5">
    <location>
        <begin position="2108"/>
        <end position="2145"/>
    </location>
</feature>
<dbReference type="SUPFAM" id="SSF57196">
    <property type="entry name" value="EGF/Laminin"/>
    <property type="match status" value="3"/>
</dbReference>
<protein>
    <submittedName>
        <fullName evidence="10">Notch 1</fullName>
    </submittedName>
</protein>
<dbReference type="PANTHER" id="PTHR11219">
    <property type="entry name" value="TENEURIN AND N-ACETYLGLUCOSAMINE-1-PHOSPHODIESTER ALPHA-N-ACETYLGLUCOSAMINIDASE"/>
    <property type="match status" value="1"/>
</dbReference>
<keyword evidence="7" id="KW-0472">Membrane</keyword>
<feature type="region of interest" description="Disordered" evidence="6">
    <location>
        <begin position="2200"/>
        <end position="2223"/>
    </location>
</feature>
<evidence type="ECO:0000256" key="3">
    <source>
        <dbReference type="ARBA" id="ARBA00023157"/>
    </source>
</evidence>
<dbReference type="Pfam" id="PF02210">
    <property type="entry name" value="Laminin_G_2"/>
    <property type="match status" value="1"/>
</dbReference>
<feature type="domain" description="Laminin G" evidence="8">
    <location>
        <begin position="768"/>
        <end position="979"/>
    </location>
</feature>
<dbReference type="GO" id="GO:0008045">
    <property type="term" value="P:motor neuron axon guidance"/>
    <property type="evidence" value="ECO:0007669"/>
    <property type="project" value="TreeGrafter"/>
</dbReference>
<dbReference type="PROSITE" id="PS50026">
    <property type="entry name" value="EGF_3"/>
    <property type="match status" value="8"/>
</dbReference>
<evidence type="ECO:0000256" key="4">
    <source>
        <dbReference type="PROSITE-ProRule" id="PRU00076"/>
    </source>
</evidence>
<dbReference type="EMBL" id="QMKO01001606">
    <property type="protein sequence ID" value="RTG88151.1"/>
    <property type="molecule type" value="Genomic_DNA"/>
</dbReference>
<keyword evidence="7" id="KW-0812">Transmembrane</keyword>